<proteinExistence type="predicted"/>
<dbReference type="AlphaFoldDB" id="A0A9W5WU30"/>
<feature type="coiled-coil region" evidence="1">
    <location>
        <begin position="273"/>
        <end position="335"/>
    </location>
</feature>
<protein>
    <submittedName>
        <fullName evidence="2">Sporulation-specific 15-like, putative</fullName>
    </submittedName>
</protein>
<evidence type="ECO:0000313" key="3">
    <source>
        <dbReference type="Proteomes" id="UP001057455"/>
    </source>
</evidence>
<dbReference type="Proteomes" id="UP001057455">
    <property type="component" value="Unassembled WGS sequence"/>
</dbReference>
<sequence length="443" mass="51496">MMVLQNMFDDLERCFDDIERNKKRLTEGKFDFNGNISKQETMDNQELSHKATIEEMNKETSARASEIESLQHLVESVTSELSACDEDRSILESENGRLVTLLSEKRRDKDVCIKEFDDLTSCLLSRQNKLVELNRDLSNSQKTNERHLQAIGRLEDQDSKLQCLRESLSSETANLTTTLNKCMGQLNTLERFLESIAEELIKCSTDVENYNSHHITLYNQIATIQSLEQQWLKTFQSIENTAIIIEQMESKICELDTKNSLIVAEISEWRNRNEALKANLDVGQKAMNELEASKMSLTAMVENDTCRSQQLSKEIDDLNKTITQSRILLEDLRAKFTSEQNERSIRFSELQQNQQRHLDEYKEKQSVKICDLKSALKSQRETILQSKREECAQALEQHTAKLRAEMEELERSRERKLKEEARLITQLQTDLNKLRNETRQQCV</sequence>
<dbReference type="OrthoDB" id="366229at2759"/>
<evidence type="ECO:0000256" key="1">
    <source>
        <dbReference type="SAM" id="Coils"/>
    </source>
</evidence>
<feature type="coiled-coil region" evidence="1">
    <location>
        <begin position="130"/>
        <end position="157"/>
    </location>
</feature>
<keyword evidence="1" id="KW-0175">Coiled coil</keyword>
<name>A0A9W5WU30_BABOV</name>
<feature type="coiled-coil region" evidence="1">
    <location>
        <begin position="388"/>
        <end position="437"/>
    </location>
</feature>
<dbReference type="EMBL" id="BLIY01000006">
    <property type="protein sequence ID" value="GFE53471.1"/>
    <property type="molecule type" value="Genomic_DNA"/>
</dbReference>
<organism evidence="2 3">
    <name type="scientific">Babesia ovis</name>
    <dbReference type="NCBI Taxonomy" id="5869"/>
    <lineage>
        <taxon>Eukaryota</taxon>
        <taxon>Sar</taxon>
        <taxon>Alveolata</taxon>
        <taxon>Apicomplexa</taxon>
        <taxon>Aconoidasida</taxon>
        <taxon>Piroplasmida</taxon>
        <taxon>Babesiidae</taxon>
        <taxon>Babesia</taxon>
    </lineage>
</organism>
<reference evidence="2" key="1">
    <citation type="submission" date="2019-12" db="EMBL/GenBank/DDBJ databases">
        <title>Genome sequence of Babesia ovis.</title>
        <authorList>
            <person name="Yamagishi J."/>
            <person name="Sevinc F."/>
            <person name="Xuan X."/>
        </authorList>
    </citation>
    <scope>NUCLEOTIDE SEQUENCE</scope>
    <source>
        <strain evidence="2">Selcuk</strain>
    </source>
</reference>
<comment type="caution">
    <text evidence="2">The sequence shown here is derived from an EMBL/GenBank/DDBJ whole genome shotgun (WGS) entry which is preliminary data.</text>
</comment>
<evidence type="ECO:0000313" key="2">
    <source>
        <dbReference type="EMBL" id="GFE53471.1"/>
    </source>
</evidence>
<gene>
    <name evidence="2" type="ORF">BaOVIS_008750</name>
</gene>
<accession>A0A9W5WU30</accession>
<keyword evidence="3" id="KW-1185">Reference proteome</keyword>